<dbReference type="KEGG" id="mes:Meso_3020"/>
<feature type="domain" description="SpaA-like prealbumin fold" evidence="2">
    <location>
        <begin position="800"/>
        <end position="891"/>
    </location>
</feature>
<dbReference type="STRING" id="266779.Meso_3020"/>
<sequence>MAVAVHICLLCFNFSVSRFDPNPLPSHSHARPDWQRTFRRFRFSICQSLYALAALLACFCAGAWAQSPVLYTTPGTHTPYVVPSNVYRIQVEVAGAGGGGGGQDGGSTRGGAGGRGALITATMAVTPGQSLTAIVGGGGGGGGNNIACSGGGAGGSGEGAGGSGGGAGCTGVSGGGGGGGGGSALVFAGTRILKAGGGGGGQGNARRTGASFNLPGGSGSTSLSQAANCIASSNGASGANYGSGDGSGGGGGGGGYSSGGGGQGYTDVEHPFTVAGFASGGGGSCRSNSSSLWIVTPSATAAGGASGSGAGGAGGNGWVRITPIAARSNLFITKTNSTTSVQAGQQTTYTVRVMNNGPDPVAPLLADPAVTALPKTSVTCSPTPGLCTTPPTITQLQSGSFQLPTLNSGQFYEIRIAATVNATGATVANSAWTQVPTGWTNSGTNCINSGLPAGVTRSFTSSNGRCTVTDTDAVAAQVTVEKTLVGESITRNDVAEPSEVLTYDVRIAHAGGGAFSNFDFVEDIPDGATLTSVTGATGFSQPIKGPAAVNLQVAQVPVGGTATVKIGLTMAPSFPLGVNEITNRVGGGDVPANCSQCEVTIPTTPYVPTFPPTLSCSTPGDFFNTAYDGAGGRLSSGSDPYWGVAATTEDVTGNPPAGLNYTAATVSSLRSGWVSPPTNANWIAHNSDGSHTGNLDIFYKYDFNLDPSVDPGSLDLRMSFYADNSLVQVWVNGVAQNIRSNYGTNDPYQYQSFIAGRQVTATLNRNWQAGLNSIVFHVKSGSPYQGFLAQFQSTAICLPKLTLRKDVVNNHGGTAAESAFTLRAAGPATVQGAMGDPAITNASVPAGTYTLSETGISGYEGSQYICSLDGGPDVVSNSLTLVNGQDAVCTITNDDIAPQLTLIATVVNDNGGTAQPGDVVLSATGPVSISGPSGSAAVTDALVSAGSYALGVAPPANYRAEDYICSINGGTPAMGNSITLALSDVAVCVVRVEDMNPMLTLAKVSVGGTGSFIFNGSAANANGFPTDDTYSLATTAQDVAVEGAPVPLAAADVATEIVEGVPPGWVLETARCEDRRAATTGNPVGPVIGSVSDGRTLVIPAANARAGADLLCTFSNRFAGFAVTGRVIEDNGAGGGTAHDGHQNGTEKGLGAVLLRLTDCASHDYARAESDAAGNFSLSLAGVPANTDICLVRDPVAGHLGVSGQPGTTGGTMTGYNLLRFRPAADTSYHDVVFGLIAVPQLVSGTAAAVPPGGATMIAHRYTATTTAAVSFTLTDVTGTPDAALFSTTLFHDADCSGELAAGEGPPPAPAAVQAGDVICLFVRTEALDSVPPGGELAYTLAAATALSGTQAVLEPAANQDKVTVATGSVTVTKRVRNVTRNGSFAASGTGAPGDVLEYSIIFSNPSPGAVSHVQVHDKTPSYTTLSAPMTVVQDPASLDCAPAVPPAGGSAGYRGVLRWDCTGTMLPGDQGEVSFKVTIDQ</sequence>
<organism evidence="4">
    <name type="scientific">Chelativorans sp. (strain BNC1)</name>
    <dbReference type="NCBI Taxonomy" id="266779"/>
    <lineage>
        <taxon>Bacteria</taxon>
        <taxon>Pseudomonadati</taxon>
        <taxon>Pseudomonadota</taxon>
        <taxon>Alphaproteobacteria</taxon>
        <taxon>Hyphomicrobiales</taxon>
        <taxon>Phyllobacteriaceae</taxon>
        <taxon>Chelativorans</taxon>
    </lineage>
</organism>
<dbReference type="Pfam" id="PF24514">
    <property type="entry name" value="SpaA_4"/>
    <property type="match status" value="1"/>
</dbReference>
<dbReference type="EMBL" id="CP000390">
    <property type="protein sequence ID" value="ABG64392.1"/>
    <property type="molecule type" value="Genomic_DNA"/>
</dbReference>
<evidence type="ECO:0000259" key="3">
    <source>
        <dbReference type="Pfam" id="PF24514"/>
    </source>
</evidence>
<dbReference type="InterPro" id="IPR045826">
    <property type="entry name" value="SpaA_PFL_dom_2"/>
</dbReference>
<dbReference type="eggNOG" id="COG4719">
    <property type="taxonomic scope" value="Bacteria"/>
</dbReference>
<evidence type="ECO:0000259" key="1">
    <source>
        <dbReference type="Pfam" id="PF01345"/>
    </source>
</evidence>
<protein>
    <submittedName>
        <fullName evidence="4">Conserved repeat domain</fullName>
    </submittedName>
</protein>
<evidence type="ECO:0000313" key="4">
    <source>
        <dbReference type="EMBL" id="ABG64392.1"/>
    </source>
</evidence>
<evidence type="ECO:0000259" key="2">
    <source>
        <dbReference type="Pfam" id="PF19403"/>
    </source>
</evidence>
<name>Q11DY3_CHESB</name>
<dbReference type="HOGENOM" id="CLU_249575_0_0_5"/>
<feature type="domain" description="SpaA-like prealbumin fold" evidence="2">
    <location>
        <begin position="896"/>
        <end position="989"/>
    </location>
</feature>
<accession>Q11DY3</accession>
<dbReference type="InterPro" id="IPR055371">
    <property type="entry name" value="SpaA_PFL_dom_4"/>
</dbReference>
<dbReference type="Pfam" id="PF01345">
    <property type="entry name" value="DUF11"/>
    <property type="match status" value="1"/>
</dbReference>
<dbReference type="Pfam" id="PF19403">
    <property type="entry name" value="SpaA_2"/>
    <property type="match status" value="2"/>
</dbReference>
<dbReference type="eggNOG" id="COG1361">
    <property type="taxonomic scope" value="Bacteria"/>
</dbReference>
<gene>
    <name evidence="4" type="ordered locus">Meso_3020</name>
</gene>
<dbReference type="OrthoDB" id="9773411at2"/>
<proteinExistence type="predicted"/>
<dbReference type="InterPro" id="IPR001434">
    <property type="entry name" value="OmcB-like_DUF11"/>
</dbReference>
<dbReference type="InterPro" id="IPR051172">
    <property type="entry name" value="Chlamydia_OmcB"/>
</dbReference>
<feature type="domain" description="SpaA-like prealbumin fold" evidence="3">
    <location>
        <begin position="999"/>
        <end position="1117"/>
    </location>
</feature>
<dbReference type="PANTHER" id="PTHR34819:SF5">
    <property type="entry name" value="CONSERVED REPEAT DOMAIN PROTEIN"/>
    <property type="match status" value="1"/>
</dbReference>
<reference evidence="4" key="1">
    <citation type="submission" date="2006-06" db="EMBL/GenBank/DDBJ databases">
        <title>Complete sequence of chromosome of Chelativorans sp. BNC1.</title>
        <authorList>
            <consortium name="US DOE Joint Genome Institute"/>
            <person name="Copeland A."/>
            <person name="Lucas S."/>
            <person name="Lapidus A."/>
            <person name="Barry K."/>
            <person name="Detter J.C."/>
            <person name="Glavina del Rio T."/>
            <person name="Hammon N."/>
            <person name="Israni S."/>
            <person name="Dalin E."/>
            <person name="Tice H."/>
            <person name="Pitluck S."/>
            <person name="Chertkov O."/>
            <person name="Brettin T."/>
            <person name="Bruce D."/>
            <person name="Han C."/>
            <person name="Tapia R."/>
            <person name="Gilna P."/>
            <person name="Schmutz J."/>
            <person name="Larimer F."/>
            <person name="Land M."/>
            <person name="Hauser L."/>
            <person name="Kyrpides N."/>
            <person name="Mikhailova N."/>
            <person name="Richardson P."/>
        </authorList>
    </citation>
    <scope>NUCLEOTIDE SEQUENCE</scope>
    <source>
        <strain evidence="4">BNC1</strain>
    </source>
</reference>
<dbReference type="PANTHER" id="PTHR34819">
    <property type="entry name" value="LARGE CYSTEINE-RICH PERIPLASMIC PROTEIN OMCB"/>
    <property type="match status" value="1"/>
</dbReference>
<feature type="domain" description="DUF11" evidence="1">
    <location>
        <begin position="330"/>
        <end position="433"/>
    </location>
</feature>